<reference evidence="6" key="1">
    <citation type="journal article" date="2018" name="Sci. Rep.">
        <title>Lignite coal burning seam in the remote Altai Mountains harbors a hydrogen-driven thermophilic microbial community.</title>
        <authorList>
            <person name="Kadnikov V.V."/>
            <person name="Mardanov A.V."/>
            <person name="Ivasenko D.A."/>
            <person name="Antsiferov D.V."/>
            <person name="Beletsky A.V."/>
            <person name="Karnachuk O.V."/>
            <person name="Ravin N.V."/>
        </authorList>
    </citation>
    <scope>NUCLEOTIDE SEQUENCE [LARGE SCALE GENOMIC DNA]</scope>
</reference>
<comment type="caution">
    <text evidence="5">The sequence shown here is derived from an EMBL/GenBank/DDBJ whole genome shotgun (WGS) entry which is preliminary data.</text>
</comment>
<protein>
    <submittedName>
        <fullName evidence="5">Beta-hexosaminidase</fullName>
    </submittedName>
</protein>
<sequence>MLNDMTPYIQQLDLRQKIGQMMMVGFPGKLLNDDITSLIRDDFVGGVILFSRNIGSEVEVQTLTHDLQEMAVQTGHPFPLIIVIDQENGMVRRLDESLLPLPGNMALGAVDDLSITEHVAYHTGRVLANLGITMNLAPVVDVNHNPYNPVIGVRSFGSDPHRVARHGGAMIRGFHKAGIMAVAKHFPGHGDTHTDSHLELPVIHADLQRLRQFELVPFQRAVYEGVDAVMTAHIAFPYLTANAYVPATIAPEIVSLLRDDLRYAGVIISDCLEMQAIQKTVGTVEGALQALKAGVDILLISHTYALQKAAIERIVQAVKDGEVDEARIDASLHRIFKLKASSFERLGALNRAQREAEEKEENERERIHVFAEDVYRRAVTIVKDEKQFIPLHLSEEQTVLLFFPKMYDQSPVEDRSSHVKSWMEMIRSFHARIVAAQYDAYTGDILKLYQTVGEAVRPIHVSTENRWEWIEASYFASNDQAYQERQKIVDRVGVILVGTFNAHRYPKQLQLVERILKAWEQAYADTVPLVVVALREPYDGMVLSKVPTFVVTYEASQGALKALSQGLFGDQMLAGHLPVTLPEKDRI</sequence>
<dbReference type="GO" id="GO:0009254">
    <property type="term" value="P:peptidoglycan turnover"/>
    <property type="evidence" value="ECO:0007669"/>
    <property type="project" value="TreeGrafter"/>
</dbReference>
<dbReference type="InterPro" id="IPR001764">
    <property type="entry name" value="Glyco_hydro_3_N"/>
</dbReference>
<dbReference type="AlphaFoldDB" id="A0A2R6XXI3"/>
<gene>
    <name evidence="5" type="ORF">BSOLF_0124</name>
</gene>
<evidence type="ECO:0000259" key="4">
    <source>
        <dbReference type="Pfam" id="PF00933"/>
    </source>
</evidence>
<dbReference type="InterPro" id="IPR036962">
    <property type="entry name" value="Glyco_hydro_3_N_sf"/>
</dbReference>
<dbReference type="SUPFAM" id="SSF51445">
    <property type="entry name" value="(Trans)glycosidases"/>
    <property type="match status" value="1"/>
</dbReference>
<organism evidence="5 6">
    <name type="scientific">Candidatus Carbonibacillus altaicus</name>
    <dbReference type="NCBI Taxonomy" id="2163959"/>
    <lineage>
        <taxon>Bacteria</taxon>
        <taxon>Bacillati</taxon>
        <taxon>Bacillota</taxon>
        <taxon>Bacilli</taxon>
        <taxon>Bacillales</taxon>
        <taxon>Candidatus Carbonibacillus</taxon>
    </lineage>
</organism>
<accession>A0A2R6XXI3</accession>
<proteinExistence type="inferred from homology"/>
<dbReference type="Proteomes" id="UP000244338">
    <property type="component" value="Unassembled WGS sequence"/>
</dbReference>
<evidence type="ECO:0000256" key="3">
    <source>
        <dbReference type="ARBA" id="ARBA00023295"/>
    </source>
</evidence>
<feature type="domain" description="Glycoside hydrolase family 3 N-terminal" evidence="4">
    <location>
        <begin position="14"/>
        <end position="337"/>
    </location>
</feature>
<evidence type="ECO:0000313" key="6">
    <source>
        <dbReference type="Proteomes" id="UP000244338"/>
    </source>
</evidence>
<dbReference type="GO" id="GO:0005975">
    <property type="term" value="P:carbohydrate metabolic process"/>
    <property type="evidence" value="ECO:0007669"/>
    <property type="project" value="InterPro"/>
</dbReference>
<dbReference type="PANTHER" id="PTHR30480:SF16">
    <property type="entry name" value="GLYCOSIDE HYDROLASE FAMILY 3 DOMAIN PROTEIN"/>
    <property type="match status" value="1"/>
</dbReference>
<dbReference type="InterPro" id="IPR036881">
    <property type="entry name" value="Glyco_hydro_3_C_sf"/>
</dbReference>
<dbReference type="Pfam" id="PF00933">
    <property type="entry name" value="Glyco_hydro_3"/>
    <property type="match status" value="1"/>
</dbReference>
<dbReference type="GO" id="GO:0004553">
    <property type="term" value="F:hydrolase activity, hydrolyzing O-glycosyl compounds"/>
    <property type="evidence" value="ECO:0007669"/>
    <property type="project" value="InterPro"/>
</dbReference>
<evidence type="ECO:0000313" key="5">
    <source>
        <dbReference type="EMBL" id="PTQ55130.1"/>
    </source>
</evidence>
<dbReference type="InterPro" id="IPR017853">
    <property type="entry name" value="GH"/>
</dbReference>
<dbReference type="InterPro" id="IPR050226">
    <property type="entry name" value="NagZ_Beta-hexosaminidase"/>
</dbReference>
<dbReference type="NCBIfam" id="NF003740">
    <property type="entry name" value="PRK05337.1"/>
    <property type="match status" value="1"/>
</dbReference>
<evidence type="ECO:0000256" key="1">
    <source>
        <dbReference type="ARBA" id="ARBA00005336"/>
    </source>
</evidence>
<comment type="similarity">
    <text evidence="1">Belongs to the glycosyl hydrolase 3 family.</text>
</comment>
<keyword evidence="3" id="KW-0326">Glycosidase</keyword>
<dbReference type="PANTHER" id="PTHR30480">
    <property type="entry name" value="BETA-HEXOSAMINIDASE-RELATED"/>
    <property type="match status" value="1"/>
</dbReference>
<dbReference type="EMBL" id="PEBX01000186">
    <property type="protein sequence ID" value="PTQ55130.1"/>
    <property type="molecule type" value="Genomic_DNA"/>
</dbReference>
<keyword evidence="2" id="KW-0378">Hydrolase</keyword>
<evidence type="ECO:0000256" key="2">
    <source>
        <dbReference type="ARBA" id="ARBA00022801"/>
    </source>
</evidence>
<dbReference type="Gene3D" id="3.40.50.1700">
    <property type="entry name" value="Glycoside hydrolase family 3 C-terminal domain"/>
    <property type="match status" value="1"/>
</dbReference>
<name>A0A2R6XXI3_9BACL</name>
<dbReference type="Gene3D" id="3.20.20.300">
    <property type="entry name" value="Glycoside hydrolase, family 3, N-terminal domain"/>
    <property type="match status" value="1"/>
</dbReference>